<organism evidence="2">
    <name type="scientific">Fervidicoccus fontis</name>
    <dbReference type="NCBI Taxonomy" id="683846"/>
    <lineage>
        <taxon>Archaea</taxon>
        <taxon>Thermoproteota</taxon>
        <taxon>Thermoprotei</taxon>
        <taxon>Fervidicoccales</taxon>
        <taxon>Fervidicoccaceae</taxon>
        <taxon>Fervidicoccus</taxon>
    </lineage>
</organism>
<feature type="transmembrane region" description="Helical" evidence="1">
    <location>
        <begin position="32"/>
        <end position="51"/>
    </location>
</feature>
<keyword evidence="1" id="KW-0472">Membrane</keyword>
<reference evidence="2" key="1">
    <citation type="journal article" date="2020" name="mSystems">
        <title>Genome- and Community-Level Interaction Insights into Carbon Utilization and Element Cycling Functions of Hydrothermarchaeota in Hydrothermal Sediment.</title>
        <authorList>
            <person name="Zhou Z."/>
            <person name="Liu Y."/>
            <person name="Xu W."/>
            <person name="Pan J."/>
            <person name="Luo Z.H."/>
            <person name="Li M."/>
        </authorList>
    </citation>
    <scope>NUCLEOTIDE SEQUENCE [LARGE SCALE GENOMIC DNA]</scope>
    <source>
        <strain evidence="2">SpSt-885</strain>
    </source>
</reference>
<feature type="transmembrane region" description="Helical" evidence="1">
    <location>
        <begin position="6"/>
        <end position="25"/>
    </location>
</feature>
<sequence length="435" mass="48975">MSIKPGGGFFPIITPILFISPLLYLRDPFVMLLFSALSLLLLMSFAQALYINKKTCYIEGETLGKSTKCLVTEKFMEKFIFNNCGNIFEVQAPSWAHVESIENFEKSTTITLSFSFPSPGKYVLGSVRLFLHSSMDIFKVEKDVAIRRSFKVLPESSIWIIRGLRFLGIGAHGLIESGEETNEISYEISEATQSISSLFKHRSGEFLGIRHMLPEDDQRMIEWKASLRSLRLSVKEFSSGGERLEPFVIADYRCYGPRSCDAVASSLISIALFLAEEGYSMPTLEEVESKRIVKFSDGRTMLAYLIDRVLEENLAYIDESDLYEITAPLSINEIRGALAKLYGENMLELTGISSQYKEELKTSPVIVTSLIHDPATPIDIASESSSQGLVASIIVPSEPWKDTQDLERAYAIRRTYELLLNKLKTAGGRVIEWRR</sequence>
<dbReference type="AlphaFoldDB" id="A0A7J3SLV7"/>
<accession>A0A7J3SLV7</accession>
<proteinExistence type="predicted"/>
<gene>
    <name evidence="2" type="ORF">ENW83_01495</name>
</gene>
<evidence type="ECO:0000313" key="2">
    <source>
        <dbReference type="EMBL" id="HGZ59869.1"/>
    </source>
</evidence>
<protein>
    <submittedName>
        <fullName evidence="2">DUF58 domain-containing protein</fullName>
    </submittedName>
</protein>
<dbReference type="EMBL" id="DTLS01000042">
    <property type="protein sequence ID" value="HGZ59869.1"/>
    <property type="molecule type" value="Genomic_DNA"/>
</dbReference>
<name>A0A7J3SLV7_9CREN</name>
<comment type="caution">
    <text evidence="2">The sequence shown here is derived from an EMBL/GenBank/DDBJ whole genome shotgun (WGS) entry which is preliminary data.</text>
</comment>
<keyword evidence="1" id="KW-1133">Transmembrane helix</keyword>
<evidence type="ECO:0000256" key="1">
    <source>
        <dbReference type="SAM" id="Phobius"/>
    </source>
</evidence>
<keyword evidence="1" id="KW-0812">Transmembrane</keyword>